<name>A0A545TM26_9PROT</name>
<dbReference type="AlphaFoldDB" id="A0A545TM26"/>
<protein>
    <submittedName>
        <fullName evidence="4">PEP-CTERM sorting domain-containing protein</fullName>
    </submittedName>
</protein>
<keyword evidence="5" id="KW-1185">Reference proteome</keyword>
<evidence type="ECO:0000259" key="3">
    <source>
        <dbReference type="Pfam" id="PF07589"/>
    </source>
</evidence>
<dbReference type="NCBIfam" id="NF038125">
    <property type="entry name" value="PEP_CTERM_THxN"/>
    <property type="match status" value="1"/>
</dbReference>
<feature type="transmembrane region" description="Helical" evidence="1">
    <location>
        <begin position="240"/>
        <end position="257"/>
    </location>
</feature>
<dbReference type="OrthoDB" id="8480067at2"/>
<organism evidence="4 5">
    <name type="scientific">Denitrobaculum tricleocarpae</name>
    <dbReference type="NCBI Taxonomy" id="2591009"/>
    <lineage>
        <taxon>Bacteria</taxon>
        <taxon>Pseudomonadati</taxon>
        <taxon>Pseudomonadota</taxon>
        <taxon>Alphaproteobacteria</taxon>
        <taxon>Rhodospirillales</taxon>
        <taxon>Rhodospirillaceae</taxon>
        <taxon>Denitrobaculum</taxon>
    </lineage>
</organism>
<evidence type="ECO:0000256" key="1">
    <source>
        <dbReference type="SAM" id="Phobius"/>
    </source>
</evidence>
<feature type="signal peptide" evidence="2">
    <location>
        <begin position="1"/>
        <end position="29"/>
    </location>
</feature>
<dbReference type="NCBIfam" id="TIGR02595">
    <property type="entry name" value="PEP_CTERM"/>
    <property type="match status" value="1"/>
</dbReference>
<evidence type="ECO:0000256" key="2">
    <source>
        <dbReference type="SAM" id="SignalP"/>
    </source>
</evidence>
<dbReference type="RefSeq" id="WP_142897639.1">
    <property type="nucleotide sequence ID" value="NZ_ML660057.1"/>
</dbReference>
<feature type="chain" id="PRO_5022043164" evidence="2">
    <location>
        <begin position="30"/>
        <end position="264"/>
    </location>
</feature>
<dbReference type="EMBL" id="VHSH01000006">
    <property type="protein sequence ID" value="TQV78305.1"/>
    <property type="molecule type" value="Genomic_DNA"/>
</dbReference>
<dbReference type="Pfam" id="PF07589">
    <property type="entry name" value="PEP-CTERM"/>
    <property type="match status" value="1"/>
</dbReference>
<sequence length="264" mass="27351">MAWTSFKRVSTALIVSLPVAFLGAAGASAAPITEWTYTIDSAFTAFSPAGVTGSNPNAELGAPTTLEWGTGGGGPSSLVVDSTVTSPPVLTTGGPAVLGASVTHNNNPISGTTLTSATLSTQLVLTASSDPTITRTLMSDFEIEFRETPNDGDCGFDSVSNCDDIFILLNPEVLVEEFIIDEFIYTITLDAVGLGPLSDAACAEAGQPSGCVGFTTQESQANNLQTRFSITAREIRIPEPASLALLGFGLLGMGIAVRRRRKVA</sequence>
<feature type="domain" description="Ice-binding protein C-terminal" evidence="3">
    <location>
        <begin position="237"/>
        <end position="260"/>
    </location>
</feature>
<dbReference type="InterPro" id="IPR013424">
    <property type="entry name" value="Ice-binding_C"/>
</dbReference>
<keyword evidence="2" id="KW-0732">Signal</keyword>
<proteinExistence type="predicted"/>
<comment type="caution">
    <text evidence="4">The sequence shown here is derived from an EMBL/GenBank/DDBJ whole genome shotgun (WGS) entry which is preliminary data.</text>
</comment>
<evidence type="ECO:0000313" key="4">
    <source>
        <dbReference type="EMBL" id="TQV78305.1"/>
    </source>
</evidence>
<keyword evidence="1" id="KW-0472">Membrane</keyword>
<reference evidence="4 5" key="1">
    <citation type="submission" date="2019-06" db="EMBL/GenBank/DDBJ databases">
        <title>Whole genome sequence for Rhodospirillaceae sp. R148.</title>
        <authorList>
            <person name="Wang G."/>
        </authorList>
    </citation>
    <scope>NUCLEOTIDE SEQUENCE [LARGE SCALE GENOMIC DNA]</scope>
    <source>
        <strain evidence="4 5">R148</strain>
    </source>
</reference>
<accession>A0A545TM26</accession>
<keyword evidence="1" id="KW-1133">Transmembrane helix</keyword>
<keyword evidence="1" id="KW-0812">Transmembrane</keyword>
<dbReference type="Proteomes" id="UP000315252">
    <property type="component" value="Unassembled WGS sequence"/>
</dbReference>
<evidence type="ECO:0000313" key="5">
    <source>
        <dbReference type="Proteomes" id="UP000315252"/>
    </source>
</evidence>
<gene>
    <name evidence="4" type="ORF">FKG95_17190</name>
</gene>